<evidence type="ECO:0000256" key="2">
    <source>
        <dbReference type="ARBA" id="ARBA00022676"/>
    </source>
</evidence>
<evidence type="ECO:0000259" key="5">
    <source>
        <dbReference type="Pfam" id="PF00535"/>
    </source>
</evidence>
<comment type="caution">
    <text evidence="6">The sequence shown here is derived from an EMBL/GenBank/DDBJ whole genome shotgun (WGS) entry which is preliminary data.</text>
</comment>
<dbReference type="CDD" id="cd06423">
    <property type="entry name" value="CESA_like"/>
    <property type="match status" value="1"/>
</dbReference>
<accession>A0A4Y8SZ52</accession>
<dbReference type="InterPro" id="IPR029044">
    <property type="entry name" value="Nucleotide-diphossugar_trans"/>
</dbReference>
<feature type="domain" description="Glycosyltransferase 2-like" evidence="5">
    <location>
        <begin position="62"/>
        <end position="222"/>
    </location>
</feature>
<name>A0A4Y8SZ52_BACTU</name>
<keyword evidence="4" id="KW-0472">Membrane</keyword>
<feature type="transmembrane region" description="Helical" evidence="4">
    <location>
        <begin position="386"/>
        <end position="407"/>
    </location>
</feature>
<dbReference type="SUPFAM" id="SSF53448">
    <property type="entry name" value="Nucleotide-diphospho-sugar transferases"/>
    <property type="match status" value="1"/>
</dbReference>
<evidence type="ECO:0000256" key="4">
    <source>
        <dbReference type="SAM" id="Phobius"/>
    </source>
</evidence>
<evidence type="ECO:0000313" key="6">
    <source>
        <dbReference type="EMBL" id="TFF44563.1"/>
    </source>
</evidence>
<dbReference type="PANTHER" id="PTHR43630">
    <property type="entry name" value="POLY-BETA-1,6-N-ACETYL-D-GLUCOSAMINE SYNTHASE"/>
    <property type="match status" value="1"/>
</dbReference>
<keyword evidence="2" id="KW-0328">Glycosyltransferase</keyword>
<feature type="transmembrane region" description="Helical" evidence="4">
    <location>
        <begin position="346"/>
        <end position="374"/>
    </location>
</feature>
<dbReference type="AlphaFoldDB" id="A0A4Y8SZ52"/>
<evidence type="ECO:0000256" key="1">
    <source>
        <dbReference type="ARBA" id="ARBA00006739"/>
    </source>
</evidence>
<evidence type="ECO:0000256" key="3">
    <source>
        <dbReference type="ARBA" id="ARBA00022679"/>
    </source>
</evidence>
<dbReference type="GO" id="GO:0016757">
    <property type="term" value="F:glycosyltransferase activity"/>
    <property type="evidence" value="ECO:0007669"/>
    <property type="project" value="UniProtKB-KW"/>
</dbReference>
<proteinExistence type="inferred from homology"/>
<dbReference type="PANTHER" id="PTHR43630:SF1">
    <property type="entry name" value="POLY-BETA-1,6-N-ACETYL-D-GLUCOSAMINE SYNTHASE"/>
    <property type="match status" value="1"/>
</dbReference>
<keyword evidence="4" id="KW-0812">Transmembrane</keyword>
<feature type="transmembrane region" description="Helical" evidence="4">
    <location>
        <begin position="480"/>
        <end position="496"/>
    </location>
</feature>
<comment type="similarity">
    <text evidence="1">Belongs to the glycosyltransferase 2 family.</text>
</comment>
<protein>
    <submittedName>
        <fullName evidence="6">Glycosyltransferase family 2 protein</fullName>
    </submittedName>
</protein>
<organism evidence="6 7">
    <name type="scientific">Bacillus thuringiensis</name>
    <dbReference type="NCBI Taxonomy" id="1428"/>
    <lineage>
        <taxon>Bacteria</taxon>
        <taxon>Bacillati</taxon>
        <taxon>Bacillota</taxon>
        <taxon>Bacilli</taxon>
        <taxon>Bacillales</taxon>
        <taxon>Bacillaceae</taxon>
        <taxon>Bacillus</taxon>
        <taxon>Bacillus cereus group</taxon>
    </lineage>
</organism>
<reference evidence="6 7" key="1">
    <citation type="submission" date="2019-01" db="EMBL/GenBank/DDBJ databases">
        <title>Draft genome sequence of Bacillus sp. DPC6431.</title>
        <authorList>
            <person name="Arbulu S."/>
            <person name="Murphy K."/>
            <person name="O'Sullivan O."/>
            <person name="Rea M.C."/>
            <person name="Hill C."/>
            <person name="Ross R.P."/>
        </authorList>
    </citation>
    <scope>NUCLEOTIDE SEQUENCE [LARGE SCALE GENOMIC DNA]</scope>
    <source>
        <strain evidence="6 7">DPC6431</strain>
    </source>
</reference>
<evidence type="ECO:0000313" key="7">
    <source>
        <dbReference type="Proteomes" id="UP000297630"/>
    </source>
</evidence>
<dbReference type="Gene3D" id="3.90.550.10">
    <property type="entry name" value="Spore Coat Polysaccharide Biosynthesis Protein SpsA, Chain A"/>
    <property type="match status" value="1"/>
</dbReference>
<dbReference type="Gene3D" id="3.20.20.80">
    <property type="entry name" value="Glycosidases"/>
    <property type="match status" value="2"/>
</dbReference>
<keyword evidence="4" id="KW-1133">Transmembrane helix</keyword>
<dbReference type="InterPro" id="IPR001173">
    <property type="entry name" value="Glyco_trans_2-like"/>
</dbReference>
<sequence>MHYLDMFLKISQWLFLLYMGVAILFYTAIFLISAFTLRKKRERDENRELLHYLQSSITRPVSIIVPAYNEGVTIVSSVQSLLTLEYPEFEVIVVNDGSSDDTLEQLKDHFQLYEIQNVVRLQLETETIRKIYRSSVNKQIIVVDKENGGKADALNAGINISNYPYVCSLDADSLLERDALMKAMKPIYESPEKVMVTGGSVRIVNGSYIQNGQMIENRLPKQPLALMQIIEYLRGFLFGRLAWSKYNILPIISGAFGIFDKGEVIRVGGYQRKTVGEDMELVVHLHKKALQDGEEKKIIYNPNAICWTQAPDDLTTFRKQRSRWHRGLGETLWRHKDILFRPKYKAFGMIAMPFYLLLEWLGPIIEILGYLLLLYHLLFDEIFTEYVFLLLAATVLYGSFLSVGVVLLEEWSMKKQNSIKDFTLLLLWSLTESFWYRPLTVWYRFLGLFQSLFRIKGWGKMKRKSLENQSSERFWWLRRIAFILIILAVIFGIDATKHRLQPTFLKNPVDNISYGFKAERNKQTLQHYTGGKWKDWTIKGVNLGMAKPGAFPGDAAITKAEYKKWLKQISEMGANTIRIYTIHPPAFYEALFEFNQQAKQPLYFFHGVWVEEEQLLETKDAYKSKNELFKNIEKTADVIHGNITIAAEKGHAYGEYNYDVSQYLAGWILGIEWDPDMVIETNKKHADKTSFQGKYFEAKNASPFEIWLAEGMNHIAQYSISKYETAQPIAFSNWVTTDLLDHPAEPFVGEDAVSINPNHIFANKNYPSRAFASYHVYPYYPDFLNFDPDKANFKDHRGQSNSYAAYLKDLHDSHEMPVVISEFGIPGSRGISHKNIHGKNQGHMNEDEQGKRNAELFEDIIQAKLAGGIVFIWQDEWFKFSWNTTKYDNTEERPHWNNVQVPEQHFGLLSFESHTINVDGDTNDWKTKTKIGDKNGYTTFVTHDESYLYLSIDRPKARPLEEEPITIGVNILPEQGNKEFNGLSMKEGADFKIDLHGGQSNQVLVDSYYDVFSYEFGFQRNLVPYTKPEKNSGQFSPIYTALSLPITLPLTQEQLPFEKFNVGALTMGNSNPDSADYNSLADFSTPKKETIEIRIPWMLLNAKAPNIKEFIGDIYANEEIDGLTTKQIINAIGFTVQIGAENITTAQDGKYAMYNYSKWGDVVEYTSRLKKSYYYMQKVYQATK</sequence>
<dbReference type="InterPro" id="IPR017853">
    <property type="entry name" value="GH"/>
</dbReference>
<feature type="transmembrane region" description="Helical" evidence="4">
    <location>
        <begin position="12"/>
        <end position="37"/>
    </location>
</feature>
<dbReference type="Pfam" id="PF00535">
    <property type="entry name" value="Glycos_transf_2"/>
    <property type="match status" value="1"/>
</dbReference>
<dbReference type="RefSeq" id="WP_080344593.1">
    <property type="nucleotide sequence ID" value="NZ_SCLP01000012.1"/>
</dbReference>
<dbReference type="SUPFAM" id="SSF51445">
    <property type="entry name" value="(Trans)glycosidases"/>
    <property type="match status" value="1"/>
</dbReference>
<gene>
    <name evidence="6" type="ORF">EQ803_22585</name>
</gene>
<keyword evidence="3 6" id="KW-0808">Transferase</keyword>
<feature type="transmembrane region" description="Helical" evidence="4">
    <location>
        <begin position="442"/>
        <end position="459"/>
    </location>
</feature>
<dbReference type="EMBL" id="SCLP01000012">
    <property type="protein sequence ID" value="TFF44563.1"/>
    <property type="molecule type" value="Genomic_DNA"/>
</dbReference>
<dbReference type="Proteomes" id="UP000297630">
    <property type="component" value="Unassembled WGS sequence"/>
</dbReference>